<dbReference type="Proteomes" id="UP001519307">
    <property type="component" value="Unassembled WGS sequence"/>
</dbReference>
<evidence type="ECO:0000313" key="1">
    <source>
        <dbReference type="EMBL" id="MBP2032682.1"/>
    </source>
</evidence>
<proteinExistence type="predicted"/>
<organism evidence="1 2">
    <name type="scientific">Clostridium algifaecis</name>
    <dbReference type="NCBI Taxonomy" id="1472040"/>
    <lineage>
        <taxon>Bacteria</taxon>
        <taxon>Bacillati</taxon>
        <taxon>Bacillota</taxon>
        <taxon>Clostridia</taxon>
        <taxon>Eubacteriales</taxon>
        <taxon>Clostridiaceae</taxon>
        <taxon>Clostridium</taxon>
    </lineage>
</organism>
<dbReference type="EMBL" id="JAGGLM010000006">
    <property type="protein sequence ID" value="MBP2032682.1"/>
    <property type="molecule type" value="Genomic_DNA"/>
</dbReference>
<accession>A0ABS4KRM7</accession>
<sequence>MQDYGRCSWVVGYVGEKPITVKIKLENEVQIMIYTGFIKKV</sequence>
<dbReference type="RefSeq" id="WP_281063530.1">
    <property type="nucleotide sequence ID" value="NZ_JAGGLM010000006.1"/>
</dbReference>
<name>A0ABS4KRM7_9CLOT</name>
<comment type="caution">
    <text evidence="1">The sequence shown here is derived from an EMBL/GenBank/DDBJ whole genome shotgun (WGS) entry which is preliminary data.</text>
</comment>
<protein>
    <submittedName>
        <fullName evidence="1">Uncharacterized protein</fullName>
    </submittedName>
</protein>
<gene>
    <name evidence="1" type="ORF">J2Z42_001356</name>
</gene>
<keyword evidence="2" id="KW-1185">Reference proteome</keyword>
<reference evidence="1 2" key="1">
    <citation type="submission" date="2021-03" db="EMBL/GenBank/DDBJ databases">
        <title>Genomic Encyclopedia of Type Strains, Phase IV (KMG-IV): sequencing the most valuable type-strain genomes for metagenomic binning, comparative biology and taxonomic classification.</title>
        <authorList>
            <person name="Goeker M."/>
        </authorList>
    </citation>
    <scope>NUCLEOTIDE SEQUENCE [LARGE SCALE GENOMIC DNA]</scope>
    <source>
        <strain evidence="1 2">DSM 28783</strain>
    </source>
</reference>
<evidence type="ECO:0000313" key="2">
    <source>
        <dbReference type="Proteomes" id="UP001519307"/>
    </source>
</evidence>